<dbReference type="OrthoDB" id="3400170at2"/>
<dbReference type="RefSeq" id="WP_078074324.1">
    <property type="nucleotide sequence ID" value="NZ_CP018047.1"/>
</dbReference>
<gene>
    <name evidence="1" type="ORF">BBN63_05615</name>
</gene>
<reference evidence="1 2" key="1">
    <citation type="submission" date="2016-11" db="EMBL/GenBank/DDBJ databases">
        <title>Complete genome sequence of Streptomyces niveus SCSIO 3406.</title>
        <authorList>
            <person name="Zhu Q."/>
            <person name="Cheng W."/>
            <person name="Song Y."/>
            <person name="Li Q."/>
            <person name="Ju J."/>
        </authorList>
    </citation>
    <scope>NUCLEOTIDE SEQUENCE [LARGE SCALE GENOMIC DNA]</scope>
    <source>
        <strain evidence="1 2">SCSIO 3406</strain>
    </source>
</reference>
<protein>
    <recommendedName>
        <fullName evidence="3">Helix-turn-helix domain-containing protein</fullName>
    </recommendedName>
</protein>
<dbReference type="KEGG" id="snw:BBN63_05615"/>
<name>A0A1U9QP02_STRNV</name>
<dbReference type="AlphaFoldDB" id="A0A1U9QP02"/>
<keyword evidence="2" id="KW-1185">Reference proteome</keyword>
<evidence type="ECO:0000313" key="1">
    <source>
        <dbReference type="EMBL" id="AQU65799.1"/>
    </source>
</evidence>
<evidence type="ECO:0000313" key="2">
    <source>
        <dbReference type="Proteomes" id="UP000189677"/>
    </source>
</evidence>
<dbReference type="EMBL" id="CP018047">
    <property type="protein sequence ID" value="AQU65799.1"/>
    <property type="molecule type" value="Genomic_DNA"/>
</dbReference>
<evidence type="ECO:0008006" key="3">
    <source>
        <dbReference type="Google" id="ProtNLM"/>
    </source>
</evidence>
<accession>A0A1U9QP02</accession>
<sequence>MNREPATAGLTADDIVGLLRVSKGSVYRYAHQYRWRRYTDAGRSYYHPDDVTATLDHLDQGKGDSVSP</sequence>
<dbReference type="Proteomes" id="UP000189677">
    <property type="component" value="Chromosome"/>
</dbReference>
<proteinExistence type="predicted"/>
<organism evidence="1 2">
    <name type="scientific">Streptomyces niveus</name>
    <name type="common">Streptomyces spheroides</name>
    <dbReference type="NCBI Taxonomy" id="193462"/>
    <lineage>
        <taxon>Bacteria</taxon>
        <taxon>Bacillati</taxon>
        <taxon>Actinomycetota</taxon>
        <taxon>Actinomycetes</taxon>
        <taxon>Kitasatosporales</taxon>
        <taxon>Streptomycetaceae</taxon>
        <taxon>Streptomyces</taxon>
    </lineage>
</organism>